<feature type="domain" description="MABP" evidence="9">
    <location>
        <begin position="4"/>
        <end position="150"/>
    </location>
</feature>
<evidence type="ECO:0000256" key="7">
    <source>
        <dbReference type="ARBA" id="ARBA00023136"/>
    </source>
</evidence>
<comment type="subcellular location">
    <subcellularLocation>
        <location evidence="2">Endosome membrane</location>
        <topology evidence="2">Peripheral membrane protein</topology>
    </subcellularLocation>
    <subcellularLocation>
        <location evidence="1">Late endosome membrane</location>
    </subcellularLocation>
</comment>
<dbReference type="EMBL" id="VXIV02000441">
    <property type="protein sequence ID" value="KAF6038256.1"/>
    <property type="molecule type" value="Genomic_DNA"/>
</dbReference>
<accession>A0A7J7KLB2</accession>
<keyword evidence="11" id="KW-1185">Reference proteome</keyword>
<evidence type="ECO:0000256" key="8">
    <source>
        <dbReference type="ARBA" id="ARBA00053101"/>
    </source>
</evidence>
<dbReference type="GO" id="GO:0015031">
    <property type="term" value="P:protein transport"/>
    <property type="evidence" value="ECO:0007669"/>
    <property type="project" value="UniProtKB-KW"/>
</dbReference>
<dbReference type="OrthoDB" id="6021306at2759"/>
<keyword evidence="7" id="KW-0472">Membrane</keyword>
<protein>
    <submittedName>
        <fullName evidence="10">MVB12B</fullName>
    </submittedName>
</protein>
<keyword evidence="6" id="KW-0653">Protein transport</keyword>
<dbReference type="FunFam" id="2.100.10.50:FF:000002">
    <property type="entry name" value="Multivesicular body subunit 12B"/>
    <property type="match status" value="1"/>
</dbReference>
<reference evidence="10" key="1">
    <citation type="submission" date="2020-06" db="EMBL/GenBank/DDBJ databases">
        <title>Draft genome of Bugula neritina, a colonial animal packing powerful symbionts and potential medicines.</title>
        <authorList>
            <person name="Rayko M."/>
        </authorList>
    </citation>
    <scope>NUCLEOTIDE SEQUENCE [LARGE SCALE GENOMIC DNA]</scope>
    <source>
        <strain evidence="10">Kwan_BN1</strain>
    </source>
</reference>
<proteinExistence type="inferred from homology"/>
<dbReference type="GO" id="GO:0042058">
    <property type="term" value="P:regulation of epidermal growth factor receptor signaling pathway"/>
    <property type="evidence" value="ECO:0007669"/>
    <property type="project" value="TreeGrafter"/>
</dbReference>
<evidence type="ECO:0000256" key="3">
    <source>
        <dbReference type="ARBA" id="ARBA00010432"/>
    </source>
</evidence>
<evidence type="ECO:0000313" key="11">
    <source>
        <dbReference type="Proteomes" id="UP000593567"/>
    </source>
</evidence>
<keyword evidence="5" id="KW-0967">Endosome</keyword>
<evidence type="ECO:0000259" key="9">
    <source>
        <dbReference type="PROSITE" id="PS51498"/>
    </source>
</evidence>
<dbReference type="Proteomes" id="UP000593567">
    <property type="component" value="Unassembled WGS sequence"/>
</dbReference>
<dbReference type="AlphaFoldDB" id="A0A7J7KLB2"/>
<evidence type="ECO:0000256" key="5">
    <source>
        <dbReference type="ARBA" id="ARBA00022753"/>
    </source>
</evidence>
<dbReference type="Gene3D" id="2.100.10.50">
    <property type="match status" value="1"/>
</dbReference>
<dbReference type="GO" id="GO:0000813">
    <property type="term" value="C:ESCRT I complex"/>
    <property type="evidence" value="ECO:0007669"/>
    <property type="project" value="InterPro"/>
</dbReference>
<dbReference type="GO" id="GO:0019075">
    <property type="term" value="P:virus maturation"/>
    <property type="evidence" value="ECO:0007669"/>
    <property type="project" value="TreeGrafter"/>
</dbReference>
<comment type="caution">
    <text evidence="10">The sequence shown here is derived from an EMBL/GenBank/DDBJ whole genome shotgun (WGS) entry which is preliminary data.</text>
</comment>
<evidence type="ECO:0000313" key="10">
    <source>
        <dbReference type="EMBL" id="KAF6038256.1"/>
    </source>
</evidence>
<evidence type="ECO:0000256" key="4">
    <source>
        <dbReference type="ARBA" id="ARBA00022448"/>
    </source>
</evidence>
<dbReference type="InterPro" id="IPR018798">
    <property type="entry name" value="MVB12A/B"/>
</dbReference>
<sequence>MVDDLPITGLCIVEQTCPPGYLMIDKCEDNSKAEADLWKDQFFAKKVKRFLCITRVFPLAQGTLNNVLVDVCLHDEKELPPAGFSTISTCQDTQEVALKKRLMSVKLIPRDQTSNAINDLQFLSKARKAPPGYTLVGELNGLLLCYRFGPVPNSTPPPVPPRPQPVVQQTEIKPYHIPVQAASLQSHSDSPGDEVTSLRFRSRENIEHEFDYPFFVERQAQHTHHNYNGM</sequence>
<keyword evidence="4" id="KW-0813">Transport</keyword>
<dbReference type="Pfam" id="PF10240">
    <property type="entry name" value="DUF2464"/>
    <property type="match status" value="1"/>
</dbReference>
<dbReference type="PANTHER" id="PTHR31547:SF1">
    <property type="entry name" value="MULTIVESICULAR BODY SUBUNIT 12B"/>
    <property type="match status" value="1"/>
</dbReference>
<dbReference type="PROSITE" id="PS51498">
    <property type="entry name" value="MABP"/>
    <property type="match status" value="1"/>
</dbReference>
<comment type="function">
    <text evidence="8">Component of the ESCRT-I complex, a regulator of vesicular trafficking process. Required for the sorting of endocytic ubiquitinated cargos into multivesicular bodies.</text>
</comment>
<dbReference type="PANTHER" id="PTHR31547">
    <property type="entry name" value="MULTIVESICULAR BODY SUBUNIT 12B"/>
    <property type="match status" value="1"/>
</dbReference>
<name>A0A7J7KLB2_BUGNE</name>
<dbReference type="InterPro" id="IPR040297">
    <property type="entry name" value="MVB12B"/>
</dbReference>
<evidence type="ECO:0000256" key="1">
    <source>
        <dbReference type="ARBA" id="ARBA00004414"/>
    </source>
</evidence>
<dbReference type="GO" id="GO:0031902">
    <property type="term" value="C:late endosome membrane"/>
    <property type="evidence" value="ECO:0007669"/>
    <property type="project" value="UniProtKB-SubCell"/>
</dbReference>
<dbReference type="GO" id="GO:0046755">
    <property type="term" value="P:viral budding"/>
    <property type="evidence" value="ECO:0007669"/>
    <property type="project" value="TreeGrafter"/>
</dbReference>
<evidence type="ECO:0000256" key="6">
    <source>
        <dbReference type="ARBA" id="ARBA00022927"/>
    </source>
</evidence>
<gene>
    <name evidence="10" type="ORF">EB796_003417</name>
</gene>
<evidence type="ECO:0000256" key="2">
    <source>
        <dbReference type="ARBA" id="ARBA00004481"/>
    </source>
</evidence>
<dbReference type="InterPro" id="IPR023341">
    <property type="entry name" value="MABP"/>
</dbReference>
<organism evidence="10 11">
    <name type="scientific">Bugula neritina</name>
    <name type="common">Brown bryozoan</name>
    <name type="synonym">Sertularia neritina</name>
    <dbReference type="NCBI Taxonomy" id="10212"/>
    <lineage>
        <taxon>Eukaryota</taxon>
        <taxon>Metazoa</taxon>
        <taxon>Spiralia</taxon>
        <taxon>Lophotrochozoa</taxon>
        <taxon>Bryozoa</taxon>
        <taxon>Gymnolaemata</taxon>
        <taxon>Cheilostomatida</taxon>
        <taxon>Flustrina</taxon>
        <taxon>Buguloidea</taxon>
        <taxon>Bugulidae</taxon>
        <taxon>Bugula</taxon>
    </lineage>
</organism>
<comment type="similarity">
    <text evidence="3">Belongs to the MVB12 family.</text>
</comment>